<dbReference type="RefSeq" id="WP_185800864.1">
    <property type="nucleotide sequence ID" value="NZ_JACJVJ010000001.1"/>
</dbReference>
<gene>
    <name evidence="2" type="ORF">H6P80_08560</name>
</gene>
<reference evidence="2 3" key="1">
    <citation type="submission" date="2020-08" db="EMBL/GenBank/DDBJ databases">
        <title>Draft genome sequence of Parasphingopyxis sp. GrpM-11.</title>
        <authorList>
            <person name="Oh J."/>
            <person name="Roh D.-H."/>
        </authorList>
    </citation>
    <scope>NUCLEOTIDE SEQUENCE [LARGE SCALE GENOMIC DNA]</scope>
    <source>
        <strain evidence="2 3">GrpM-11</strain>
    </source>
</reference>
<keyword evidence="3" id="KW-1185">Reference proteome</keyword>
<dbReference type="AlphaFoldDB" id="A0A842HZ85"/>
<accession>A0A842HZ85</accession>
<dbReference type="InterPro" id="IPR025557">
    <property type="entry name" value="DUF4282"/>
</dbReference>
<name>A0A842HZ85_9SPHN</name>
<organism evidence="2 3">
    <name type="scientific">Parasphingopyxis marina</name>
    <dbReference type="NCBI Taxonomy" id="2761622"/>
    <lineage>
        <taxon>Bacteria</taxon>
        <taxon>Pseudomonadati</taxon>
        <taxon>Pseudomonadota</taxon>
        <taxon>Alphaproteobacteria</taxon>
        <taxon>Sphingomonadales</taxon>
        <taxon>Sphingomonadaceae</taxon>
        <taxon>Parasphingopyxis</taxon>
    </lineage>
</organism>
<protein>
    <submittedName>
        <fullName evidence="2">DUF4282 domain-containing protein</fullName>
    </submittedName>
</protein>
<comment type="caution">
    <text evidence="2">The sequence shown here is derived from an EMBL/GenBank/DDBJ whole genome shotgun (WGS) entry which is preliminary data.</text>
</comment>
<keyword evidence="1" id="KW-1133">Transmembrane helix</keyword>
<dbReference type="Pfam" id="PF14110">
    <property type="entry name" value="DUF4282"/>
    <property type="match status" value="1"/>
</dbReference>
<evidence type="ECO:0000313" key="3">
    <source>
        <dbReference type="Proteomes" id="UP000564378"/>
    </source>
</evidence>
<dbReference type="Proteomes" id="UP000564378">
    <property type="component" value="Unassembled WGS sequence"/>
</dbReference>
<keyword evidence="1" id="KW-0812">Transmembrane</keyword>
<evidence type="ECO:0000313" key="2">
    <source>
        <dbReference type="EMBL" id="MBC2777671.1"/>
    </source>
</evidence>
<sequence length="87" mass="9965">MESYLKFEKFITPTFIQVIFWIGVAGITIFALLSVVGMMSYQPAMAILVLLIGLPLYLIFWRVYCEVMLVLFRILGELQAIKQQGES</sequence>
<proteinExistence type="predicted"/>
<feature type="transmembrane region" description="Helical" evidence="1">
    <location>
        <begin position="12"/>
        <end position="38"/>
    </location>
</feature>
<keyword evidence="1" id="KW-0472">Membrane</keyword>
<evidence type="ECO:0000256" key="1">
    <source>
        <dbReference type="SAM" id="Phobius"/>
    </source>
</evidence>
<dbReference type="EMBL" id="JACJVJ010000001">
    <property type="protein sequence ID" value="MBC2777671.1"/>
    <property type="molecule type" value="Genomic_DNA"/>
</dbReference>
<feature type="transmembrane region" description="Helical" evidence="1">
    <location>
        <begin position="44"/>
        <end position="64"/>
    </location>
</feature>